<accession>A0A5B7D0S3</accession>
<gene>
    <name evidence="2" type="ORF">E2C01_008415</name>
</gene>
<dbReference type="EMBL" id="VSRR010000442">
    <property type="protein sequence ID" value="MPC15617.1"/>
    <property type="molecule type" value="Genomic_DNA"/>
</dbReference>
<comment type="caution">
    <text evidence="2">The sequence shown here is derived from an EMBL/GenBank/DDBJ whole genome shotgun (WGS) entry which is preliminary data.</text>
</comment>
<feature type="compositionally biased region" description="Polar residues" evidence="1">
    <location>
        <begin position="103"/>
        <end position="113"/>
    </location>
</feature>
<feature type="compositionally biased region" description="Gly residues" evidence="1">
    <location>
        <begin position="52"/>
        <end position="67"/>
    </location>
</feature>
<sequence>MEVKAPEEEEKKMDGGTEGVVGRGVVVLRQGEVRREGATPPGSPAQRYPLSGPGGEGRQGGTAGGAAAGPMGRAGAEGSRRRGKNAKGRDEAELRRRAAGNTEVISATANPSDNKLDATLLNNGDSNPSDPTDGFHQKQTHARHRSPLIQ</sequence>
<feature type="region of interest" description="Disordered" evidence="1">
    <location>
        <begin position="1"/>
        <end position="150"/>
    </location>
</feature>
<reference evidence="2 3" key="1">
    <citation type="submission" date="2019-05" db="EMBL/GenBank/DDBJ databases">
        <title>Another draft genome of Portunus trituberculatus and its Hox gene families provides insights of decapod evolution.</title>
        <authorList>
            <person name="Jeong J.-H."/>
            <person name="Song I."/>
            <person name="Kim S."/>
            <person name="Choi T."/>
            <person name="Kim D."/>
            <person name="Ryu S."/>
            <person name="Kim W."/>
        </authorList>
    </citation>
    <scope>NUCLEOTIDE SEQUENCE [LARGE SCALE GENOMIC DNA]</scope>
    <source>
        <tissue evidence="2">Muscle</tissue>
    </source>
</reference>
<protein>
    <submittedName>
        <fullName evidence="2">Uncharacterized protein</fullName>
    </submittedName>
</protein>
<evidence type="ECO:0000256" key="1">
    <source>
        <dbReference type="SAM" id="MobiDB-lite"/>
    </source>
</evidence>
<feature type="compositionally biased region" description="Low complexity" evidence="1">
    <location>
        <begin position="68"/>
        <end position="77"/>
    </location>
</feature>
<dbReference type="AlphaFoldDB" id="A0A5B7D0S3"/>
<feature type="compositionally biased region" description="Basic and acidic residues" evidence="1">
    <location>
        <begin position="87"/>
        <end position="96"/>
    </location>
</feature>
<feature type="compositionally biased region" description="Basic and acidic residues" evidence="1">
    <location>
        <begin position="1"/>
        <end position="15"/>
    </location>
</feature>
<evidence type="ECO:0000313" key="3">
    <source>
        <dbReference type="Proteomes" id="UP000324222"/>
    </source>
</evidence>
<keyword evidence="3" id="KW-1185">Reference proteome</keyword>
<name>A0A5B7D0S3_PORTR</name>
<evidence type="ECO:0000313" key="2">
    <source>
        <dbReference type="EMBL" id="MPC15617.1"/>
    </source>
</evidence>
<organism evidence="2 3">
    <name type="scientific">Portunus trituberculatus</name>
    <name type="common">Swimming crab</name>
    <name type="synonym">Neptunus trituberculatus</name>
    <dbReference type="NCBI Taxonomy" id="210409"/>
    <lineage>
        <taxon>Eukaryota</taxon>
        <taxon>Metazoa</taxon>
        <taxon>Ecdysozoa</taxon>
        <taxon>Arthropoda</taxon>
        <taxon>Crustacea</taxon>
        <taxon>Multicrustacea</taxon>
        <taxon>Malacostraca</taxon>
        <taxon>Eumalacostraca</taxon>
        <taxon>Eucarida</taxon>
        <taxon>Decapoda</taxon>
        <taxon>Pleocyemata</taxon>
        <taxon>Brachyura</taxon>
        <taxon>Eubrachyura</taxon>
        <taxon>Portunoidea</taxon>
        <taxon>Portunidae</taxon>
        <taxon>Portuninae</taxon>
        <taxon>Portunus</taxon>
    </lineage>
</organism>
<proteinExistence type="predicted"/>
<feature type="compositionally biased region" description="Basic residues" evidence="1">
    <location>
        <begin position="138"/>
        <end position="150"/>
    </location>
</feature>
<feature type="compositionally biased region" description="Polar residues" evidence="1">
    <location>
        <begin position="120"/>
        <end position="130"/>
    </location>
</feature>
<dbReference type="Proteomes" id="UP000324222">
    <property type="component" value="Unassembled WGS sequence"/>
</dbReference>